<evidence type="ECO:0000313" key="10">
    <source>
        <dbReference type="Proteomes" id="UP001516023"/>
    </source>
</evidence>
<dbReference type="InterPro" id="IPR058544">
    <property type="entry name" value="ETR1_N"/>
</dbReference>
<feature type="transmembrane region" description="Helical" evidence="7">
    <location>
        <begin position="7"/>
        <end position="28"/>
    </location>
</feature>
<evidence type="ECO:0000256" key="3">
    <source>
        <dbReference type="ARBA" id="ARBA00022741"/>
    </source>
</evidence>
<dbReference type="Pfam" id="PF00211">
    <property type="entry name" value="Guanylate_cyc"/>
    <property type="match status" value="1"/>
</dbReference>
<dbReference type="AlphaFoldDB" id="A0ABD3QA22"/>
<evidence type="ECO:0000256" key="1">
    <source>
        <dbReference type="ARBA" id="ARBA00004370"/>
    </source>
</evidence>
<dbReference type="PANTHER" id="PTHR11920:SF335">
    <property type="entry name" value="GUANYLATE CYCLASE"/>
    <property type="match status" value="1"/>
</dbReference>
<keyword evidence="4 7" id="KW-1133">Transmembrane helix</keyword>
<evidence type="ECO:0000256" key="7">
    <source>
        <dbReference type="SAM" id="Phobius"/>
    </source>
</evidence>
<dbReference type="InterPro" id="IPR029787">
    <property type="entry name" value="Nucleotide_cyclase"/>
</dbReference>
<accession>A0ABD3QA22</accession>
<feature type="domain" description="Guanylate cyclase" evidence="8">
    <location>
        <begin position="218"/>
        <end position="353"/>
    </location>
</feature>
<dbReference type="SUPFAM" id="SSF55073">
    <property type="entry name" value="Nucleotide cyclase"/>
    <property type="match status" value="1"/>
</dbReference>
<feature type="transmembrane region" description="Helical" evidence="7">
    <location>
        <begin position="40"/>
        <end position="62"/>
    </location>
</feature>
<organism evidence="9 10">
    <name type="scientific">Cyclotella cryptica</name>
    <dbReference type="NCBI Taxonomy" id="29204"/>
    <lineage>
        <taxon>Eukaryota</taxon>
        <taxon>Sar</taxon>
        <taxon>Stramenopiles</taxon>
        <taxon>Ochrophyta</taxon>
        <taxon>Bacillariophyta</taxon>
        <taxon>Coscinodiscophyceae</taxon>
        <taxon>Thalassiosirophycidae</taxon>
        <taxon>Stephanodiscales</taxon>
        <taxon>Stephanodiscaceae</taxon>
        <taxon>Cyclotella</taxon>
    </lineage>
</organism>
<dbReference type="GO" id="GO:0016829">
    <property type="term" value="F:lyase activity"/>
    <property type="evidence" value="ECO:0007669"/>
    <property type="project" value="UniProtKB-KW"/>
</dbReference>
<evidence type="ECO:0000313" key="9">
    <source>
        <dbReference type="EMBL" id="KAL3797244.1"/>
    </source>
</evidence>
<dbReference type="Gene3D" id="3.30.70.1230">
    <property type="entry name" value="Nucleotide cyclase"/>
    <property type="match status" value="1"/>
</dbReference>
<dbReference type="CDD" id="cd07302">
    <property type="entry name" value="CHD"/>
    <property type="match status" value="1"/>
</dbReference>
<sequence length="460" mass="51448">MEISIPDLLITVAYFSIPIQILIALFKFPRLTRRATTRVVVLLVLFALFIFCCGAGHLIRCIGRSDTTLFFVVNVFTAFISLLTSMYLMPFVPNLLEGVDNLYTEATTTKKIVDSMYPPTIRERLLNRCINNDDSLPKGTRDEAINGELQIETGDKVATHRRISSNIFKRLSRSDSFSVRKIHDLIQQKVSNNIDASFESQDLDASEPAIADLFPSTSIMFADVSNFTYWSSKHAPSEVFTLLESLFFEFDRIATEMEVFKLSTVGDCYIAAAGVPYPIVGHAVILSEFAERCRRKANDVMKELSQREGMEDVRHLSIRIGIHSGPVIAGVLRGQKARFDLFGDTINTAARIESTGEPNKVHLSSETAELLEIAGKRHWVVPRDKSVSAKGKGELKTFWLKMLKLEEDITLSDDFNKSLVLLDGLELTEKKRRGSYVSCAASEASTPEELPCDSRLSVVV</sequence>
<protein>
    <recommendedName>
        <fullName evidence="8">Guanylate cyclase domain-containing protein</fullName>
    </recommendedName>
</protein>
<dbReference type="Pfam" id="PF25487">
    <property type="entry name" value="ETR1_N"/>
    <property type="match status" value="1"/>
</dbReference>
<dbReference type="PANTHER" id="PTHR11920">
    <property type="entry name" value="GUANYLYL CYCLASE"/>
    <property type="match status" value="1"/>
</dbReference>
<dbReference type="PROSITE" id="PS50125">
    <property type="entry name" value="GUANYLATE_CYCLASE_2"/>
    <property type="match status" value="1"/>
</dbReference>
<dbReference type="GO" id="GO:0000166">
    <property type="term" value="F:nucleotide binding"/>
    <property type="evidence" value="ECO:0007669"/>
    <property type="project" value="UniProtKB-KW"/>
</dbReference>
<keyword evidence="10" id="KW-1185">Reference proteome</keyword>
<keyword evidence="5 7" id="KW-0472">Membrane</keyword>
<evidence type="ECO:0000256" key="6">
    <source>
        <dbReference type="ARBA" id="ARBA00023239"/>
    </source>
</evidence>
<dbReference type="GO" id="GO:0016020">
    <property type="term" value="C:membrane"/>
    <property type="evidence" value="ECO:0007669"/>
    <property type="project" value="UniProtKB-SubCell"/>
</dbReference>
<dbReference type="EMBL" id="JABMIG020000056">
    <property type="protein sequence ID" value="KAL3797244.1"/>
    <property type="molecule type" value="Genomic_DNA"/>
</dbReference>
<dbReference type="InterPro" id="IPR001054">
    <property type="entry name" value="A/G_cyclase"/>
</dbReference>
<comment type="subcellular location">
    <subcellularLocation>
        <location evidence="1">Membrane</location>
    </subcellularLocation>
</comment>
<evidence type="ECO:0000256" key="5">
    <source>
        <dbReference type="ARBA" id="ARBA00023136"/>
    </source>
</evidence>
<name>A0ABD3QA22_9STRA</name>
<keyword evidence="2 7" id="KW-0812">Transmembrane</keyword>
<proteinExistence type="predicted"/>
<comment type="caution">
    <text evidence="9">The sequence shown here is derived from an EMBL/GenBank/DDBJ whole genome shotgun (WGS) entry which is preliminary data.</text>
</comment>
<feature type="transmembrane region" description="Helical" evidence="7">
    <location>
        <begin position="69"/>
        <end position="89"/>
    </location>
</feature>
<keyword evidence="3" id="KW-0547">Nucleotide-binding</keyword>
<evidence type="ECO:0000259" key="8">
    <source>
        <dbReference type="PROSITE" id="PS50125"/>
    </source>
</evidence>
<dbReference type="InterPro" id="IPR050401">
    <property type="entry name" value="Cyclic_nucleotide_synthase"/>
</dbReference>
<evidence type="ECO:0000256" key="2">
    <source>
        <dbReference type="ARBA" id="ARBA00022692"/>
    </source>
</evidence>
<evidence type="ECO:0000256" key="4">
    <source>
        <dbReference type="ARBA" id="ARBA00022989"/>
    </source>
</evidence>
<reference evidence="9 10" key="1">
    <citation type="journal article" date="2020" name="G3 (Bethesda)">
        <title>Improved Reference Genome for Cyclotella cryptica CCMP332, a Model for Cell Wall Morphogenesis, Salinity Adaptation, and Lipid Production in Diatoms (Bacillariophyta).</title>
        <authorList>
            <person name="Roberts W.R."/>
            <person name="Downey K.M."/>
            <person name="Ruck E.C."/>
            <person name="Traller J.C."/>
            <person name="Alverson A.J."/>
        </authorList>
    </citation>
    <scope>NUCLEOTIDE SEQUENCE [LARGE SCALE GENOMIC DNA]</scope>
    <source>
        <strain evidence="9 10">CCMP332</strain>
    </source>
</reference>
<keyword evidence="6" id="KW-0456">Lyase</keyword>
<dbReference type="SMART" id="SM00044">
    <property type="entry name" value="CYCc"/>
    <property type="match status" value="1"/>
</dbReference>
<dbReference type="Proteomes" id="UP001516023">
    <property type="component" value="Unassembled WGS sequence"/>
</dbReference>
<gene>
    <name evidence="9" type="ORF">HJC23_004536</name>
</gene>